<evidence type="ECO:0000313" key="3">
    <source>
        <dbReference type="Proteomes" id="UP000749646"/>
    </source>
</evidence>
<dbReference type="Proteomes" id="UP000749646">
    <property type="component" value="Unassembled WGS sequence"/>
</dbReference>
<reference evidence="2" key="1">
    <citation type="journal article" date="2020" name="Fungal Divers.">
        <title>Resolving the Mortierellaceae phylogeny through synthesis of multi-gene phylogenetics and phylogenomics.</title>
        <authorList>
            <person name="Vandepol N."/>
            <person name="Liber J."/>
            <person name="Desiro A."/>
            <person name="Na H."/>
            <person name="Kennedy M."/>
            <person name="Barry K."/>
            <person name="Grigoriev I.V."/>
            <person name="Miller A.N."/>
            <person name="O'Donnell K."/>
            <person name="Stajich J.E."/>
            <person name="Bonito G."/>
        </authorList>
    </citation>
    <scope>NUCLEOTIDE SEQUENCE</scope>
    <source>
        <strain evidence="2">MES-2147</strain>
    </source>
</reference>
<proteinExistence type="predicted"/>
<organism evidence="2 3">
    <name type="scientific">Modicella reniformis</name>
    <dbReference type="NCBI Taxonomy" id="1440133"/>
    <lineage>
        <taxon>Eukaryota</taxon>
        <taxon>Fungi</taxon>
        <taxon>Fungi incertae sedis</taxon>
        <taxon>Mucoromycota</taxon>
        <taxon>Mortierellomycotina</taxon>
        <taxon>Mortierellomycetes</taxon>
        <taxon>Mortierellales</taxon>
        <taxon>Mortierellaceae</taxon>
        <taxon>Modicella</taxon>
    </lineage>
</organism>
<dbReference type="AlphaFoldDB" id="A0A9P6J153"/>
<protein>
    <submittedName>
        <fullName evidence="2">Uncharacterized protein</fullName>
    </submittedName>
</protein>
<sequence>MALYYFATDKEAPETLNWIISRCPHFVKLFPICKDDADGPQDAPTPENQDPDETFVKEDEDTKEEEDDYEKEGSPCRRTDPTTAIVHYVGNFVSGAAGHIKREDEEME</sequence>
<evidence type="ECO:0000256" key="1">
    <source>
        <dbReference type="SAM" id="MobiDB-lite"/>
    </source>
</evidence>
<comment type="caution">
    <text evidence="2">The sequence shown here is derived from an EMBL/GenBank/DDBJ whole genome shotgun (WGS) entry which is preliminary data.</text>
</comment>
<gene>
    <name evidence="2" type="ORF">BGZ65_002024</name>
</gene>
<dbReference type="EMBL" id="JAAAHW010006618">
    <property type="protein sequence ID" value="KAF9957484.1"/>
    <property type="molecule type" value="Genomic_DNA"/>
</dbReference>
<evidence type="ECO:0000313" key="2">
    <source>
        <dbReference type="EMBL" id="KAF9957484.1"/>
    </source>
</evidence>
<accession>A0A9P6J153</accession>
<name>A0A9P6J153_9FUNG</name>
<keyword evidence="3" id="KW-1185">Reference proteome</keyword>
<feature type="compositionally biased region" description="Acidic residues" evidence="1">
    <location>
        <begin position="49"/>
        <end position="70"/>
    </location>
</feature>
<feature type="compositionally biased region" description="Basic and acidic residues" evidence="1">
    <location>
        <begin position="71"/>
        <end position="80"/>
    </location>
</feature>
<feature type="region of interest" description="Disordered" evidence="1">
    <location>
        <begin position="34"/>
        <end position="82"/>
    </location>
</feature>